<dbReference type="EMBL" id="JAMYQB010000022">
    <property type="protein sequence ID" value="MER9407131.1"/>
    <property type="molecule type" value="Genomic_DNA"/>
</dbReference>
<keyword evidence="3" id="KW-1185">Reference proteome</keyword>
<feature type="region of interest" description="Disordered" evidence="1">
    <location>
        <begin position="1"/>
        <end position="90"/>
    </location>
</feature>
<feature type="compositionally biased region" description="Acidic residues" evidence="1">
    <location>
        <begin position="51"/>
        <end position="73"/>
    </location>
</feature>
<evidence type="ECO:0000313" key="2">
    <source>
        <dbReference type="EMBL" id="MER9407131.1"/>
    </source>
</evidence>
<evidence type="ECO:0000313" key="3">
    <source>
        <dbReference type="Proteomes" id="UP001433071"/>
    </source>
</evidence>
<sequence length="90" mass="9889">MDPRRKPSDEVEAPTPRQQDWDALRGARILPDGADEESLPDTTGVEKEGDLPEEDDDNPYQDSDDALPDDAEEAAIGRDPARRGGPFDDV</sequence>
<comment type="caution">
    <text evidence="2">The sequence shown here is derived from an EMBL/GenBank/DDBJ whole genome shotgun (WGS) entry which is preliminary data.</text>
</comment>
<gene>
    <name evidence="2" type="ORF">NKI36_24150</name>
</gene>
<organism evidence="2 3">
    <name type="scientific">Mesorhizobium caraganae</name>
    <dbReference type="NCBI Taxonomy" id="483206"/>
    <lineage>
        <taxon>Bacteria</taxon>
        <taxon>Pseudomonadati</taxon>
        <taxon>Pseudomonadota</taxon>
        <taxon>Alphaproteobacteria</taxon>
        <taxon>Hyphomicrobiales</taxon>
        <taxon>Phyllobacteriaceae</taxon>
        <taxon>Mesorhizobium</taxon>
    </lineage>
</organism>
<feature type="compositionally biased region" description="Basic and acidic residues" evidence="1">
    <location>
        <begin position="75"/>
        <end position="90"/>
    </location>
</feature>
<dbReference type="RefSeq" id="WP_352560778.1">
    <property type="nucleotide sequence ID" value="NZ_JAMYQB010000022.1"/>
</dbReference>
<reference evidence="2 3" key="1">
    <citation type="journal article" date="2024" name="Proc. Natl. Acad. Sci. U.S.A.">
        <title>The evolutionary genomics of adaptation to stress in wild rhizobium bacteria.</title>
        <authorList>
            <person name="Kehlet-Delgado H."/>
            <person name="Montoya A.P."/>
            <person name="Jensen K.T."/>
            <person name="Wendlandt C.E."/>
            <person name="Dexheimer C."/>
            <person name="Roberts M."/>
            <person name="Torres Martinez L."/>
            <person name="Friesen M.L."/>
            <person name="Griffitts J.S."/>
            <person name="Porter S.S."/>
        </authorList>
    </citation>
    <scope>NUCLEOTIDE SEQUENCE [LARGE SCALE GENOMIC DNA]</scope>
    <source>
        <strain evidence="2 3">M0641</strain>
    </source>
</reference>
<protein>
    <submittedName>
        <fullName evidence="2">Uncharacterized protein</fullName>
    </submittedName>
</protein>
<name>A0ABV1Z544_9HYPH</name>
<evidence type="ECO:0000256" key="1">
    <source>
        <dbReference type="SAM" id="MobiDB-lite"/>
    </source>
</evidence>
<proteinExistence type="predicted"/>
<dbReference type="Proteomes" id="UP001433071">
    <property type="component" value="Unassembled WGS sequence"/>
</dbReference>
<accession>A0ABV1Z544</accession>